<organism evidence="2 3">
    <name type="scientific">Tropilaelaps mercedesae</name>
    <dbReference type="NCBI Taxonomy" id="418985"/>
    <lineage>
        <taxon>Eukaryota</taxon>
        <taxon>Metazoa</taxon>
        <taxon>Ecdysozoa</taxon>
        <taxon>Arthropoda</taxon>
        <taxon>Chelicerata</taxon>
        <taxon>Arachnida</taxon>
        <taxon>Acari</taxon>
        <taxon>Parasitiformes</taxon>
        <taxon>Mesostigmata</taxon>
        <taxon>Gamasina</taxon>
        <taxon>Dermanyssoidea</taxon>
        <taxon>Laelapidae</taxon>
        <taxon>Tropilaelaps</taxon>
    </lineage>
</organism>
<dbReference type="AlphaFoldDB" id="A0A1V9X6U5"/>
<dbReference type="GO" id="GO:0016740">
    <property type="term" value="F:transferase activity"/>
    <property type="evidence" value="ECO:0007669"/>
    <property type="project" value="UniProtKB-KW"/>
</dbReference>
<dbReference type="OrthoDB" id="6411922at2759"/>
<evidence type="ECO:0000313" key="2">
    <source>
        <dbReference type="EMBL" id="OQR69310.1"/>
    </source>
</evidence>
<sequence length="152" mass="17007">MCRTEVRRQKFTVKGWCAPGELTFGFDSPAPAMASGDNNKTHEWSRGIGNVHYVLTAFALTATGAWCSEGGTNLYSNVFKQINESLAVYERCKVSNASGCSLCHYQVIARDLAPWASGIEKRDIDRAKQFGVHYQIIGGRLYRDPECMFPFR</sequence>
<dbReference type="EMBL" id="MNPL01021515">
    <property type="protein sequence ID" value="OQR69310.1"/>
    <property type="molecule type" value="Genomic_DNA"/>
</dbReference>
<feature type="domain" description="Glycosyl transferase CAP10" evidence="1">
    <location>
        <begin position="100"/>
        <end position="152"/>
    </location>
</feature>
<evidence type="ECO:0000313" key="3">
    <source>
        <dbReference type="Proteomes" id="UP000192247"/>
    </source>
</evidence>
<dbReference type="InParanoid" id="A0A1V9X6U5"/>
<keyword evidence="3" id="KW-1185">Reference proteome</keyword>
<keyword evidence="2" id="KW-0808">Transferase</keyword>
<evidence type="ECO:0000259" key="1">
    <source>
        <dbReference type="Pfam" id="PF05686"/>
    </source>
</evidence>
<dbReference type="STRING" id="418985.A0A1V9X6U5"/>
<name>A0A1V9X6U5_9ACAR</name>
<reference evidence="2 3" key="1">
    <citation type="journal article" date="2017" name="Gigascience">
        <title>Draft genome of the honey bee ectoparasitic mite, Tropilaelaps mercedesae, is shaped by the parasitic life history.</title>
        <authorList>
            <person name="Dong X."/>
            <person name="Armstrong S.D."/>
            <person name="Xia D."/>
            <person name="Makepeace B.L."/>
            <person name="Darby A.C."/>
            <person name="Kadowaki T."/>
        </authorList>
    </citation>
    <scope>NUCLEOTIDE SEQUENCE [LARGE SCALE GENOMIC DNA]</scope>
    <source>
        <strain evidence="2">Wuxi-XJTLU</strain>
    </source>
</reference>
<comment type="caution">
    <text evidence="2">The sequence shown here is derived from an EMBL/GenBank/DDBJ whole genome shotgun (WGS) entry which is preliminary data.</text>
</comment>
<dbReference type="InterPro" id="IPR006598">
    <property type="entry name" value="CAP10"/>
</dbReference>
<dbReference type="Pfam" id="PF05686">
    <property type="entry name" value="Glyco_transf_90"/>
    <property type="match status" value="1"/>
</dbReference>
<dbReference type="Proteomes" id="UP000192247">
    <property type="component" value="Unassembled WGS sequence"/>
</dbReference>
<accession>A0A1V9X6U5</accession>
<protein>
    <submittedName>
        <fullName evidence="2">O-glucosyltransferase rumi-like</fullName>
    </submittedName>
</protein>
<proteinExistence type="predicted"/>
<gene>
    <name evidence="2" type="ORF">BIW11_12339</name>
</gene>